<feature type="transmembrane region" description="Helical" evidence="1">
    <location>
        <begin position="6"/>
        <end position="31"/>
    </location>
</feature>
<sequence length="105" mass="11095">MTLALNLFSVAAISLGAFFFLAGTVGLLRFPDTLTRLHALTKADNLGLGLIVLGLLPQVGWPVGGLKLIAVWLLTLLAGATVGRLMARTARSDAWDRSADAEPPR</sequence>
<dbReference type="PANTHER" id="PTHR34703">
    <property type="entry name" value="ANTIPORTER SUBUNIT MNHG2-RELATED"/>
    <property type="match status" value="1"/>
</dbReference>
<dbReference type="RefSeq" id="WP_176975765.1">
    <property type="nucleotide sequence ID" value="NZ_JABZEO010000004.1"/>
</dbReference>
<dbReference type="AlphaFoldDB" id="A0A850R2Z7"/>
<evidence type="ECO:0000256" key="1">
    <source>
        <dbReference type="SAM" id="Phobius"/>
    </source>
</evidence>
<evidence type="ECO:0000313" key="2">
    <source>
        <dbReference type="EMBL" id="NVZ08989.1"/>
    </source>
</evidence>
<organism evidence="2 3">
    <name type="scientific">Allochromatium humboldtianum</name>
    <dbReference type="NCBI Taxonomy" id="504901"/>
    <lineage>
        <taxon>Bacteria</taxon>
        <taxon>Pseudomonadati</taxon>
        <taxon>Pseudomonadota</taxon>
        <taxon>Gammaproteobacteria</taxon>
        <taxon>Chromatiales</taxon>
        <taxon>Chromatiaceae</taxon>
        <taxon>Allochromatium</taxon>
    </lineage>
</organism>
<comment type="caution">
    <text evidence="2">The sequence shown here is derived from an EMBL/GenBank/DDBJ whole genome shotgun (WGS) entry which is preliminary data.</text>
</comment>
<proteinExistence type="predicted"/>
<dbReference type="GO" id="GO:0015385">
    <property type="term" value="F:sodium:proton antiporter activity"/>
    <property type="evidence" value="ECO:0007669"/>
    <property type="project" value="TreeGrafter"/>
</dbReference>
<accession>A0A850R2Z7</accession>
<name>A0A850R2Z7_9GAMM</name>
<protein>
    <submittedName>
        <fullName evidence="2">Monovalent cation/H(+) antiporter subunit G</fullName>
    </submittedName>
</protein>
<dbReference type="InterPro" id="IPR005133">
    <property type="entry name" value="PhaG_MnhG_YufB"/>
</dbReference>
<dbReference type="PANTHER" id="PTHR34703:SF1">
    <property type="entry name" value="ANTIPORTER SUBUNIT MNHG2-RELATED"/>
    <property type="match status" value="1"/>
</dbReference>
<feature type="transmembrane region" description="Helical" evidence="1">
    <location>
        <begin position="69"/>
        <end position="87"/>
    </location>
</feature>
<keyword evidence="3" id="KW-1185">Reference proteome</keyword>
<dbReference type="EMBL" id="JABZEO010000004">
    <property type="protein sequence ID" value="NVZ08989.1"/>
    <property type="molecule type" value="Genomic_DNA"/>
</dbReference>
<dbReference type="Proteomes" id="UP000592294">
    <property type="component" value="Unassembled WGS sequence"/>
</dbReference>
<evidence type="ECO:0000313" key="3">
    <source>
        <dbReference type="Proteomes" id="UP000592294"/>
    </source>
</evidence>
<dbReference type="Pfam" id="PF03334">
    <property type="entry name" value="PhaG_MnhG_YufB"/>
    <property type="match status" value="1"/>
</dbReference>
<keyword evidence="1" id="KW-0472">Membrane</keyword>
<keyword evidence="1" id="KW-0812">Transmembrane</keyword>
<reference evidence="2 3" key="1">
    <citation type="submission" date="2020-06" db="EMBL/GenBank/DDBJ databases">
        <title>Whole-genome sequence of Allochromatium humboldtianum DSM 21881, type strain.</title>
        <authorList>
            <person name="Kyndt J.A."/>
            <person name="Meyer T.E."/>
        </authorList>
    </citation>
    <scope>NUCLEOTIDE SEQUENCE [LARGE SCALE GENOMIC DNA]</scope>
    <source>
        <strain evidence="2 3">DSM 21881</strain>
    </source>
</reference>
<gene>
    <name evidence="2" type="ORF">HW932_06915</name>
</gene>
<keyword evidence="1" id="KW-1133">Transmembrane helix</keyword>